<dbReference type="InterPro" id="IPR028082">
    <property type="entry name" value="Peripla_BP_I"/>
</dbReference>
<dbReference type="PANTHER" id="PTHR30146:SF148">
    <property type="entry name" value="HTH-TYPE TRANSCRIPTIONAL REPRESSOR PURR-RELATED"/>
    <property type="match status" value="1"/>
</dbReference>
<evidence type="ECO:0000259" key="5">
    <source>
        <dbReference type="PROSITE" id="PS50932"/>
    </source>
</evidence>
<name>A0A415E739_9FIRM</name>
<gene>
    <name evidence="6" type="ORF">DW099_02800</name>
</gene>
<proteinExistence type="predicted"/>
<dbReference type="Proteomes" id="UP000284841">
    <property type="component" value="Unassembled WGS sequence"/>
</dbReference>
<keyword evidence="7" id="KW-1185">Reference proteome</keyword>
<dbReference type="SUPFAM" id="SSF47413">
    <property type="entry name" value="lambda repressor-like DNA-binding domains"/>
    <property type="match status" value="1"/>
</dbReference>
<dbReference type="CDD" id="cd01392">
    <property type="entry name" value="HTH_LacI"/>
    <property type="match status" value="1"/>
</dbReference>
<sequence>MATIKDVAALAGVSTATVSLVLNGRGQELKVSAATQQKVLAAAKTLAYKPNASARKLRTSEVEKPTIAFYWPMDLRINYLAAILTGLRTEIEKLQFDCELIICTYRNDHLAEEQGLKNAYRYSAAIIGAPSEADMAYLQGLKTSLPIILFNRYLEKYHTVCSQDESTLRNAVNLLAAKGHVRACLFHPDALYTVSGKRLSMLLQFAEETGLSIERNFIFSVEDSCDGGVIAARRYLSLDHPPKAILSMSDTIAIGASSILSRKGLVMPEDVELIAFAIGDPNLSHFANPSLSVIEMPSHEMAENCIDIARQVIQTPDLPLCHRQIPSKLILRESCPE</sequence>
<reference evidence="6 7" key="1">
    <citation type="submission" date="2018-08" db="EMBL/GenBank/DDBJ databases">
        <title>A genome reference for cultivated species of the human gut microbiota.</title>
        <authorList>
            <person name="Zou Y."/>
            <person name="Xue W."/>
            <person name="Luo G."/>
        </authorList>
    </citation>
    <scope>NUCLEOTIDE SEQUENCE [LARGE SCALE GENOMIC DNA]</scope>
    <source>
        <strain evidence="6 7">AM07-24</strain>
    </source>
</reference>
<evidence type="ECO:0000256" key="4">
    <source>
        <dbReference type="ARBA" id="ARBA00023163"/>
    </source>
</evidence>
<dbReference type="EMBL" id="QRMS01000001">
    <property type="protein sequence ID" value="RHJ89518.1"/>
    <property type="molecule type" value="Genomic_DNA"/>
</dbReference>
<organism evidence="6 7">
    <name type="scientific">Emergencia timonensis</name>
    <dbReference type="NCBI Taxonomy" id="1776384"/>
    <lineage>
        <taxon>Bacteria</taxon>
        <taxon>Bacillati</taxon>
        <taxon>Bacillota</taxon>
        <taxon>Clostridia</taxon>
        <taxon>Peptostreptococcales</taxon>
        <taxon>Anaerovoracaceae</taxon>
        <taxon>Emergencia</taxon>
    </lineage>
</organism>
<accession>A0A415E739</accession>
<keyword evidence="3" id="KW-0238">DNA-binding</keyword>
<dbReference type="SUPFAM" id="SSF53822">
    <property type="entry name" value="Periplasmic binding protein-like I"/>
    <property type="match status" value="1"/>
</dbReference>
<feature type="domain" description="HTH lacI-type" evidence="5">
    <location>
        <begin position="2"/>
        <end position="59"/>
    </location>
</feature>
<dbReference type="InterPro" id="IPR010982">
    <property type="entry name" value="Lambda_DNA-bd_dom_sf"/>
</dbReference>
<keyword evidence="2" id="KW-0805">Transcription regulation</keyword>
<dbReference type="GO" id="GO:0000976">
    <property type="term" value="F:transcription cis-regulatory region binding"/>
    <property type="evidence" value="ECO:0007669"/>
    <property type="project" value="TreeGrafter"/>
</dbReference>
<protein>
    <submittedName>
        <fullName evidence="6">LacI family transcriptional regulator</fullName>
    </submittedName>
</protein>
<evidence type="ECO:0000313" key="6">
    <source>
        <dbReference type="EMBL" id="RHJ89518.1"/>
    </source>
</evidence>
<dbReference type="InterPro" id="IPR046335">
    <property type="entry name" value="LacI/GalR-like_sensor"/>
</dbReference>
<dbReference type="SMART" id="SM00354">
    <property type="entry name" value="HTH_LACI"/>
    <property type="match status" value="1"/>
</dbReference>
<comment type="caution">
    <text evidence="6">The sequence shown here is derived from an EMBL/GenBank/DDBJ whole genome shotgun (WGS) entry which is preliminary data.</text>
</comment>
<dbReference type="InterPro" id="IPR000843">
    <property type="entry name" value="HTH_LacI"/>
</dbReference>
<dbReference type="PROSITE" id="PS50932">
    <property type="entry name" value="HTH_LACI_2"/>
    <property type="match status" value="1"/>
</dbReference>
<evidence type="ECO:0000256" key="3">
    <source>
        <dbReference type="ARBA" id="ARBA00023125"/>
    </source>
</evidence>
<dbReference type="Gene3D" id="1.10.260.40">
    <property type="entry name" value="lambda repressor-like DNA-binding domains"/>
    <property type="match status" value="1"/>
</dbReference>
<dbReference type="PRINTS" id="PR00036">
    <property type="entry name" value="HTHLACI"/>
</dbReference>
<dbReference type="STRING" id="1776384.GCA_900086585_02867"/>
<keyword evidence="4" id="KW-0804">Transcription</keyword>
<evidence type="ECO:0000256" key="2">
    <source>
        <dbReference type="ARBA" id="ARBA00023015"/>
    </source>
</evidence>
<dbReference type="Pfam" id="PF00356">
    <property type="entry name" value="LacI"/>
    <property type="match status" value="1"/>
</dbReference>
<dbReference type="AlphaFoldDB" id="A0A415E739"/>
<dbReference type="Gene3D" id="3.40.50.2300">
    <property type="match status" value="2"/>
</dbReference>
<dbReference type="RefSeq" id="WP_118333637.1">
    <property type="nucleotide sequence ID" value="NZ_AP025567.1"/>
</dbReference>
<dbReference type="PANTHER" id="PTHR30146">
    <property type="entry name" value="LACI-RELATED TRANSCRIPTIONAL REPRESSOR"/>
    <property type="match status" value="1"/>
</dbReference>
<evidence type="ECO:0000256" key="1">
    <source>
        <dbReference type="ARBA" id="ARBA00022491"/>
    </source>
</evidence>
<keyword evidence="1" id="KW-0678">Repressor</keyword>
<dbReference type="GO" id="GO:0003700">
    <property type="term" value="F:DNA-binding transcription factor activity"/>
    <property type="evidence" value="ECO:0007669"/>
    <property type="project" value="TreeGrafter"/>
</dbReference>
<evidence type="ECO:0000313" key="7">
    <source>
        <dbReference type="Proteomes" id="UP000284841"/>
    </source>
</evidence>
<dbReference type="Pfam" id="PF13377">
    <property type="entry name" value="Peripla_BP_3"/>
    <property type="match status" value="1"/>
</dbReference>
<dbReference type="PROSITE" id="PS00356">
    <property type="entry name" value="HTH_LACI_1"/>
    <property type="match status" value="1"/>
</dbReference>
<dbReference type="OrthoDB" id="2029945at2"/>